<dbReference type="PANTHER" id="PTHR38096">
    <property type="entry name" value="ENTEROBACTIN SYNTHASE COMPONENT D"/>
    <property type="match status" value="1"/>
</dbReference>
<dbReference type="PANTHER" id="PTHR38096:SF1">
    <property type="entry name" value="ENTEROBACTIN SYNTHASE COMPONENT D"/>
    <property type="match status" value="1"/>
</dbReference>
<feature type="binding site" evidence="12">
    <location>
        <position position="171"/>
    </location>
    <ligand>
        <name>CoA</name>
        <dbReference type="ChEBI" id="CHEBI:57287"/>
    </ligand>
</feature>
<evidence type="ECO:0000259" key="15">
    <source>
        <dbReference type="Pfam" id="PF17837"/>
    </source>
</evidence>
<dbReference type="InterPro" id="IPR041354">
    <property type="entry name" value="4PPT_N"/>
</dbReference>
<dbReference type="GO" id="GO:0000287">
    <property type="term" value="F:magnesium ion binding"/>
    <property type="evidence" value="ECO:0007669"/>
    <property type="project" value="InterPro"/>
</dbReference>
<dbReference type="HOGENOM" id="CLU_075076_2_0_6"/>
<feature type="domain" description="4'-phosphopantetheinyl transferase" evidence="14">
    <location>
        <begin position="121"/>
        <end position="218"/>
    </location>
</feature>
<evidence type="ECO:0000256" key="9">
    <source>
        <dbReference type="ARBA" id="ARBA00031996"/>
    </source>
</evidence>
<keyword evidence="6 16" id="KW-0808">Transferase</keyword>
<dbReference type="EMBL" id="APLQ01000010">
    <property type="protein sequence ID" value="ENO16753.1"/>
    <property type="molecule type" value="Genomic_DNA"/>
</dbReference>
<comment type="subunit">
    <text evidence="4">EntB, EntD, EntE, and EntF form a multienzyme complex called enterobactin synthase.</text>
</comment>
<dbReference type="GO" id="GO:0008897">
    <property type="term" value="F:holo-[acyl-carrier-protein] synthase activity"/>
    <property type="evidence" value="ECO:0007669"/>
    <property type="project" value="InterPro"/>
</dbReference>
<feature type="binding site" evidence="12">
    <location>
        <position position="59"/>
    </location>
    <ligand>
        <name>CoA</name>
        <dbReference type="ChEBI" id="CHEBI:57287"/>
    </ligand>
</feature>
<dbReference type="InterPro" id="IPR008278">
    <property type="entry name" value="4-PPantetheinyl_Trfase_dom"/>
</dbReference>
<evidence type="ECO:0000256" key="2">
    <source>
        <dbReference type="ARBA" id="ARBA00004993"/>
    </source>
</evidence>
<dbReference type="GO" id="GO:0009366">
    <property type="term" value="C:enterobactin synthetase complex"/>
    <property type="evidence" value="ECO:0007669"/>
    <property type="project" value="InterPro"/>
</dbReference>
<feature type="binding site" evidence="12">
    <location>
        <position position="175"/>
    </location>
    <ligand>
        <name>CoA</name>
        <dbReference type="ChEBI" id="CHEBI:57287"/>
    </ligand>
</feature>
<dbReference type="RefSeq" id="WP_004583263.1">
    <property type="nucleotide sequence ID" value="NZ_AP028878.1"/>
</dbReference>
<comment type="pathway">
    <text evidence="2">Siderophore biosynthesis; enterobactin biosynthesis.</text>
</comment>
<evidence type="ECO:0000256" key="4">
    <source>
        <dbReference type="ARBA" id="ARBA00011503"/>
    </source>
</evidence>
<organism evidence="16 17">
    <name type="scientific">Marinobacter nanhaiticus D15-8W</name>
    <dbReference type="NCBI Taxonomy" id="626887"/>
    <lineage>
        <taxon>Bacteria</taxon>
        <taxon>Pseudomonadati</taxon>
        <taxon>Pseudomonadota</taxon>
        <taxon>Gammaproteobacteria</taxon>
        <taxon>Pseudomonadales</taxon>
        <taxon>Marinobacteraceae</taxon>
        <taxon>Marinobacter</taxon>
    </lineage>
</organism>
<dbReference type="Pfam" id="PF01648">
    <property type="entry name" value="ACPS"/>
    <property type="match status" value="1"/>
</dbReference>
<dbReference type="Pfam" id="PF17837">
    <property type="entry name" value="4PPT_N"/>
    <property type="match status" value="1"/>
</dbReference>
<proteinExistence type="inferred from homology"/>
<sequence>MTSLPLCCSALDDSWPWRQPLPDLQLIALNFDTTALQDGDFLRCGIDAPPSVQRAVAKRKTEYLAGRLCAREALFRSLGITACPGTGEDRAPLWPRDCVGSITHSHGWAAAVVGRRTHYAGLGLDVEQIMPDARALKLAHQILTANEQDRFAGQMANTPGEFLTLAFSLKESLFKALYPLTRQRFYFEHAELVDTNPDGSSRLRLLTDLSTDWCSDRELDAHFTNRNGRVLSLVAVEA</sequence>
<evidence type="ECO:0000256" key="3">
    <source>
        <dbReference type="ARBA" id="ARBA00008342"/>
    </source>
</evidence>
<dbReference type="GO" id="GO:0005886">
    <property type="term" value="C:plasma membrane"/>
    <property type="evidence" value="ECO:0007669"/>
    <property type="project" value="TreeGrafter"/>
</dbReference>
<comment type="caution">
    <text evidence="16">The sequence shown here is derived from an EMBL/GenBank/DDBJ whole genome shotgun (WGS) entry which is preliminary data.</text>
</comment>
<evidence type="ECO:0000256" key="8">
    <source>
        <dbReference type="ARBA" id="ARBA00029894"/>
    </source>
</evidence>
<dbReference type="Gene3D" id="3.90.470.20">
    <property type="entry name" value="4'-phosphopantetheinyl transferase domain"/>
    <property type="match status" value="1"/>
</dbReference>
<comment type="function">
    <text evidence="1">Involved in the biosynthesis of the siderophore enterobactin (enterochelin), which is a macrocyclic trimeric lactone of N-(2,3-dihydroxybenzoyl)-serine. The serine trilactone serves as a scaffolding for the three catechol functionalities that provide hexadentate coordination for the tightly ligated iron(2+) atoms. Plays an essential role in the assembly of the enterobactin by catalyzing the transfer of the 4'-phosphopantetheine (Ppant) moiety from coenzyme A to the apo-domains of both EntB (ArCP domain) and EntF (PCP domain) to yield their holo-forms which make them competent for the activation of 2,3-dihydroxybenzoate (DHB) and L-serine, respectively.</text>
</comment>
<dbReference type="STRING" id="626887.J057_03575"/>
<dbReference type="SUPFAM" id="SSF56214">
    <property type="entry name" value="4'-phosphopantetheinyl transferase"/>
    <property type="match status" value="1"/>
</dbReference>
<protein>
    <recommendedName>
        <fullName evidence="5">Enterobactin synthase component D</fullName>
    </recommendedName>
    <alternativeName>
        <fullName evidence="8">4'-phosphopantetheinyl transferase EntD</fullName>
    </alternativeName>
    <alternativeName>
        <fullName evidence="9">Enterochelin synthase D</fullName>
    </alternativeName>
</protein>
<dbReference type="Proteomes" id="UP000013165">
    <property type="component" value="Unassembled WGS sequence"/>
</dbReference>
<dbReference type="eggNOG" id="COG2977">
    <property type="taxonomic scope" value="Bacteria"/>
</dbReference>
<dbReference type="AlphaFoldDB" id="N6X6N0"/>
<dbReference type="PATRIC" id="fig|626887.3.peg.702"/>
<dbReference type="OrthoDB" id="8210607at2"/>
<evidence type="ECO:0000256" key="1">
    <source>
        <dbReference type="ARBA" id="ARBA00003937"/>
    </source>
</evidence>
<dbReference type="PRINTS" id="PR01399">
    <property type="entry name" value="ENTSNTHTASED"/>
</dbReference>
<evidence type="ECO:0000256" key="6">
    <source>
        <dbReference type="ARBA" id="ARBA00022679"/>
    </source>
</evidence>
<evidence type="ECO:0000256" key="12">
    <source>
        <dbReference type="PIRSR" id="PIRSR603542-1"/>
    </source>
</evidence>
<keyword evidence="7" id="KW-0259">Enterobactin biosynthesis</keyword>
<feature type="binding site" evidence="13">
    <location>
        <position position="127"/>
    </location>
    <ligand>
        <name>Mg(2+)</name>
        <dbReference type="ChEBI" id="CHEBI:18420"/>
    </ligand>
</feature>
<evidence type="ECO:0000313" key="17">
    <source>
        <dbReference type="Proteomes" id="UP000013165"/>
    </source>
</evidence>
<feature type="domain" description="4'-phosphopantetheinyl transferase N-terminal" evidence="15">
    <location>
        <begin position="52"/>
        <end position="113"/>
    </location>
</feature>
<keyword evidence="17" id="KW-1185">Reference proteome</keyword>
<comment type="catalytic activity">
    <reaction evidence="10">
        <text>apo-[aryl-carrier protein] + CoA = holo-[aryl-carrier protein] + adenosine 3',5'-bisphosphate + H(+)</text>
        <dbReference type="Rhea" id="RHEA:48404"/>
        <dbReference type="Rhea" id="RHEA-COMP:15903"/>
        <dbReference type="Rhea" id="RHEA-COMP:17557"/>
        <dbReference type="ChEBI" id="CHEBI:15378"/>
        <dbReference type="ChEBI" id="CHEBI:29999"/>
        <dbReference type="ChEBI" id="CHEBI:57287"/>
        <dbReference type="ChEBI" id="CHEBI:58343"/>
        <dbReference type="ChEBI" id="CHEBI:64479"/>
    </reaction>
</comment>
<keyword evidence="13" id="KW-0460">Magnesium</keyword>
<dbReference type="InterPro" id="IPR003542">
    <property type="entry name" value="Enbac_synth_compD-like"/>
</dbReference>
<comment type="cofactor">
    <cofactor evidence="13">
        <name>Mg(2+)</name>
        <dbReference type="ChEBI" id="CHEBI:18420"/>
    </cofactor>
</comment>
<feature type="binding site" evidence="12">
    <location>
        <position position="67"/>
    </location>
    <ligand>
        <name>CoA</name>
        <dbReference type="ChEBI" id="CHEBI:57287"/>
    </ligand>
</feature>
<dbReference type="InterPro" id="IPR037143">
    <property type="entry name" value="4-PPantetheinyl_Trfase_dom_sf"/>
</dbReference>
<evidence type="ECO:0000259" key="14">
    <source>
        <dbReference type="Pfam" id="PF01648"/>
    </source>
</evidence>
<evidence type="ECO:0000256" key="11">
    <source>
        <dbReference type="ARBA" id="ARBA00049191"/>
    </source>
</evidence>
<comment type="similarity">
    <text evidence="3">Belongs to the P-Pant transferase superfamily. EntD family.</text>
</comment>
<comment type="catalytic activity">
    <reaction evidence="11">
        <text>apo-[peptidyl-carrier protein] + CoA = holo-[peptidyl-carrier protein] + adenosine 3',5'-bisphosphate + H(+)</text>
        <dbReference type="Rhea" id="RHEA:46228"/>
        <dbReference type="Rhea" id="RHEA-COMP:11479"/>
        <dbReference type="Rhea" id="RHEA-COMP:11480"/>
        <dbReference type="ChEBI" id="CHEBI:15378"/>
        <dbReference type="ChEBI" id="CHEBI:29999"/>
        <dbReference type="ChEBI" id="CHEBI:57287"/>
        <dbReference type="ChEBI" id="CHEBI:58343"/>
        <dbReference type="ChEBI" id="CHEBI:64479"/>
    </reaction>
</comment>
<dbReference type="GO" id="GO:0009239">
    <property type="term" value="P:enterobactin biosynthetic process"/>
    <property type="evidence" value="ECO:0007669"/>
    <property type="project" value="UniProtKB-UniPathway"/>
</dbReference>
<keyword evidence="13" id="KW-0479">Metal-binding</keyword>
<gene>
    <name evidence="16" type="ORF">J057_03575</name>
</gene>
<evidence type="ECO:0000256" key="5">
    <source>
        <dbReference type="ARBA" id="ARBA00019087"/>
    </source>
</evidence>
<evidence type="ECO:0000256" key="7">
    <source>
        <dbReference type="ARBA" id="ARBA00023191"/>
    </source>
</evidence>
<evidence type="ECO:0000256" key="13">
    <source>
        <dbReference type="PIRSR" id="PIRSR603542-2"/>
    </source>
</evidence>
<feature type="binding site" evidence="13">
    <location>
        <position position="125"/>
    </location>
    <ligand>
        <name>Mg(2+)</name>
        <dbReference type="ChEBI" id="CHEBI:18420"/>
    </ligand>
</feature>
<feature type="binding site" evidence="12">
    <location>
        <begin position="103"/>
        <end position="104"/>
    </location>
    <ligand>
        <name>CoA</name>
        <dbReference type="ChEBI" id="CHEBI:57287"/>
    </ligand>
</feature>
<evidence type="ECO:0000256" key="10">
    <source>
        <dbReference type="ARBA" id="ARBA00049176"/>
    </source>
</evidence>
<reference evidence="16 17" key="1">
    <citation type="journal article" date="2013" name="Genome Announc.">
        <title>Genome Sequence of the Polycyclic Aromatic Hydrocarbon-Degrading Bacterium Strain Marinobacter nanhaiticus D15-8WT.</title>
        <authorList>
            <person name="Cui Z."/>
            <person name="Gao W."/>
            <person name="Li Q."/>
            <person name="Xu G."/>
            <person name="Zheng L."/>
        </authorList>
    </citation>
    <scope>NUCLEOTIDE SEQUENCE [LARGE SCALE GENOMIC DNA]</scope>
    <source>
        <strain evidence="16 17">D15-8W</strain>
    </source>
</reference>
<name>N6X6N0_9GAMM</name>
<dbReference type="UniPathway" id="UPA00017"/>
<accession>N6X6N0</accession>
<feature type="binding site" evidence="12">
    <location>
        <position position="125"/>
    </location>
    <ligand>
        <name>CoA</name>
        <dbReference type="ChEBI" id="CHEBI:57287"/>
    </ligand>
</feature>
<evidence type="ECO:0000313" key="16">
    <source>
        <dbReference type="EMBL" id="ENO16753.1"/>
    </source>
</evidence>